<dbReference type="AlphaFoldDB" id="A0A3G1B7C8"/>
<dbReference type="PROSITE" id="PS01287">
    <property type="entry name" value="RTC"/>
    <property type="match status" value="1"/>
</dbReference>
<dbReference type="PANTHER" id="PTHR11096:SF0">
    <property type="entry name" value="RNA 3'-TERMINAL PHOSPHATE CYCLASE"/>
    <property type="match status" value="1"/>
</dbReference>
<dbReference type="SUPFAM" id="SSF55205">
    <property type="entry name" value="EPT/RTPC-like"/>
    <property type="match status" value="1"/>
</dbReference>
<dbReference type="Gene3D" id="3.30.360.20">
    <property type="entry name" value="RNA 3'-terminal phosphate cyclase, insert domain"/>
    <property type="match status" value="1"/>
</dbReference>
<evidence type="ECO:0000256" key="1">
    <source>
        <dbReference type="NCBIfam" id="TIGR03399"/>
    </source>
</evidence>
<dbReference type="KEGG" id="tah:SU86_006075"/>
<reference evidence="3 4" key="1">
    <citation type="journal article" date="2016" name="Sci. Rep.">
        <title>A novel ammonia-oxidizing archaeon from wastewater treatment plant: Its enrichment, physiological and genomic characteristics.</title>
        <authorList>
            <person name="Li Y."/>
            <person name="Ding K."/>
            <person name="Wen X."/>
            <person name="Zhang B."/>
            <person name="Shen B."/>
            <person name="Yang Y."/>
        </authorList>
    </citation>
    <scope>NUCLEOTIDE SEQUENCE [LARGE SCALE GENOMIC DNA]</scope>
    <source>
        <strain evidence="3 4">SAT1</strain>
    </source>
</reference>
<dbReference type="OrthoDB" id="7994at2157"/>
<dbReference type="Gene3D" id="3.65.10.20">
    <property type="entry name" value="RNA 3'-terminal phosphate cyclase domain"/>
    <property type="match status" value="1"/>
</dbReference>
<dbReference type="GO" id="GO:0006396">
    <property type="term" value="P:RNA processing"/>
    <property type="evidence" value="ECO:0007669"/>
    <property type="project" value="UniProtKB-UniRule"/>
</dbReference>
<dbReference type="PANTHER" id="PTHR11096">
    <property type="entry name" value="RNA 3' TERMINAL PHOSPHATE CYCLASE"/>
    <property type="match status" value="1"/>
</dbReference>
<sequence length="339" mass="36309">MDPLKIDGSHGEGGGQILRTALALSCITKRPIQIENIRHNRKVPGLRPSHLSTIKLLGKIYNAQMDGASVGSTSIRFAPGEIQDTKLVENVGTAGSISLILQAIIPAVFLAGKKLDLHITGGTDVPWSPTSNYTKHVLSDAYSRIGINYAVNIKKRGYYPKGGGQVELAIQPCQKITSITLSKRTTKNAKILCSHSDVDVSSNVDSMEKTLQQKGFSVESHITPEIALNSGASVLIWSSDSGSVTGSDELLDPKNKSEFGKIATNSFIGCDLGVDANLSDMIILPLAITKELSIFTVKEITKHLETNLYITSKITGCKYGVGKIDGGYEIRIQGSEAGI</sequence>
<dbReference type="GO" id="GO:0003963">
    <property type="term" value="F:RNA-3'-phosphate cyclase activity"/>
    <property type="evidence" value="ECO:0007669"/>
    <property type="project" value="UniProtKB-UniRule"/>
</dbReference>
<evidence type="ECO:0000259" key="2">
    <source>
        <dbReference type="Pfam" id="PF01137"/>
    </source>
</evidence>
<dbReference type="InterPro" id="IPR037136">
    <property type="entry name" value="RNA3'_phos_cyclase_dom_sf"/>
</dbReference>
<dbReference type="STRING" id="1603555.SU86_006075"/>
<dbReference type="InterPro" id="IPR036553">
    <property type="entry name" value="RPTC_insert"/>
</dbReference>
<organism evidence="3 4">
    <name type="scientific">Candidatus Nitrosotenuis cloacae</name>
    <dbReference type="NCBI Taxonomy" id="1603555"/>
    <lineage>
        <taxon>Archaea</taxon>
        <taxon>Nitrososphaerota</taxon>
        <taxon>Candidatus Nitrosotenuis</taxon>
    </lineage>
</organism>
<dbReference type="InterPro" id="IPR000228">
    <property type="entry name" value="RNA3'_term_phos_cyc"/>
</dbReference>
<accession>A0A3G1B7C8</accession>
<dbReference type="InterPro" id="IPR023797">
    <property type="entry name" value="RNA3'_phos_cyclase_dom"/>
</dbReference>
<gene>
    <name evidence="3" type="ORF">SU86_006075</name>
</gene>
<keyword evidence="4" id="KW-1185">Reference proteome</keyword>
<dbReference type="Pfam" id="PF01137">
    <property type="entry name" value="RTC"/>
    <property type="match status" value="1"/>
</dbReference>
<dbReference type="InterPro" id="IPR017770">
    <property type="entry name" value="RNA3'_term_phos_cyc_type_1"/>
</dbReference>
<proteinExistence type="predicted"/>
<dbReference type="NCBIfam" id="TIGR03399">
    <property type="entry name" value="RNA_3prim_cycl"/>
    <property type="match status" value="1"/>
</dbReference>
<evidence type="ECO:0000313" key="4">
    <source>
        <dbReference type="Proteomes" id="UP000266745"/>
    </source>
</evidence>
<protein>
    <recommendedName>
        <fullName evidence="1">RNA 3'-terminal phosphate cyclase</fullName>
        <ecNumber evidence="1">6.5.1.4</ecNumber>
    </recommendedName>
</protein>
<dbReference type="Proteomes" id="UP000266745">
    <property type="component" value="Chromosome"/>
</dbReference>
<feature type="domain" description="RNA 3'-terminal phosphate cyclase" evidence="2">
    <location>
        <begin position="11"/>
        <end position="320"/>
    </location>
</feature>
<dbReference type="PIRSF" id="PIRSF005378">
    <property type="entry name" value="RNA3'_term_phos_cycl_euk"/>
    <property type="match status" value="1"/>
</dbReference>
<dbReference type="InterPro" id="IPR020719">
    <property type="entry name" value="RNA3'_term_phos_cycl-like_CS"/>
</dbReference>
<evidence type="ECO:0000313" key="3">
    <source>
        <dbReference type="EMBL" id="AJZ76005.1"/>
    </source>
</evidence>
<dbReference type="EC" id="6.5.1.4" evidence="1"/>
<dbReference type="EMBL" id="CP011097">
    <property type="protein sequence ID" value="AJZ76005.1"/>
    <property type="molecule type" value="Genomic_DNA"/>
</dbReference>
<dbReference type="RefSeq" id="WP_048188903.1">
    <property type="nucleotide sequence ID" value="NZ_CP011097.1"/>
</dbReference>
<dbReference type="GeneID" id="24875967"/>
<dbReference type="InterPro" id="IPR013792">
    <property type="entry name" value="RNA3'P_cycl/enolpyr_Trfase_a/b"/>
</dbReference>
<name>A0A3G1B7C8_9ARCH</name>